<accession>A0A928VM14</accession>
<comment type="caution">
    <text evidence="1">The sequence shown here is derived from an EMBL/GenBank/DDBJ whole genome shotgun (WGS) entry which is preliminary data.</text>
</comment>
<dbReference type="EMBL" id="JADEXQ010000052">
    <property type="protein sequence ID" value="MBE9031093.1"/>
    <property type="molecule type" value="Genomic_DNA"/>
</dbReference>
<keyword evidence="2" id="KW-1185">Reference proteome</keyword>
<organism evidence="1 2">
    <name type="scientific">Romeriopsis navalis LEGE 11480</name>
    <dbReference type="NCBI Taxonomy" id="2777977"/>
    <lineage>
        <taxon>Bacteria</taxon>
        <taxon>Bacillati</taxon>
        <taxon>Cyanobacteriota</taxon>
        <taxon>Cyanophyceae</taxon>
        <taxon>Leptolyngbyales</taxon>
        <taxon>Leptolyngbyaceae</taxon>
        <taxon>Romeriopsis</taxon>
        <taxon>Romeriopsis navalis</taxon>
    </lineage>
</organism>
<dbReference type="AlphaFoldDB" id="A0A928VM14"/>
<reference evidence="1" key="1">
    <citation type="submission" date="2020-10" db="EMBL/GenBank/DDBJ databases">
        <authorList>
            <person name="Castelo-Branco R."/>
            <person name="Eusebio N."/>
            <person name="Adriana R."/>
            <person name="Vieira A."/>
            <person name="Brugerolle De Fraissinette N."/>
            <person name="Rezende De Castro R."/>
            <person name="Schneider M.P."/>
            <person name="Vasconcelos V."/>
            <person name="Leao P.N."/>
        </authorList>
    </citation>
    <scope>NUCLEOTIDE SEQUENCE</scope>
    <source>
        <strain evidence="1">LEGE 11480</strain>
    </source>
</reference>
<name>A0A928VM14_9CYAN</name>
<proteinExistence type="predicted"/>
<gene>
    <name evidence="1" type="ORF">IQ266_15265</name>
</gene>
<sequence>MGIASSLGIAVGLSTPAQALPGQTVAEVAAWMRSNPTIRPGRNEQLIVRKSDSAAQRFSFESSLFAPGALVAGSRSGGRIRNETLKLFDMQNGVSKARLEEALRSIYGLDVTQDFDRAEPIYTYPTAATVATGISQNKPILSALHGEIRKGARFAYWVEVARTAEGKAYSGRITVFQHRDIDKLEAEVRNR</sequence>
<protein>
    <submittedName>
        <fullName evidence="1">Uncharacterized protein</fullName>
    </submittedName>
</protein>
<dbReference type="Proteomes" id="UP000625316">
    <property type="component" value="Unassembled WGS sequence"/>
</dbReference>
<evidence type="ECO:0000313" key="2">
    <source>
        <dbReference type="Proteomes" id="UP000625316"/>
    </source>
</evidence>
<evidence type="ECO:0000313" key="1">
    <source>
        <dbReference type="EMBL" id="MBE9031093.1"/>
    </source>
</evidence>